<feature type="domain" description="PAP-associated" evidence="8">
    <location>
        <begin position="242"/>
        <end position="302"/>
    </location>
</feature>
<dbReference type="Proteomes" id="UP001497525">
    <property type="component" value="Unassembled WGS sequence"/>
</dbReference>
<dbReference type="SUPFAM" id="SSF81631">
    <property type="entry name" value="PAP/OAS1 substrate-binding domain"/>
    <property type="match status" value="1"/>
</dbReference>
<dbReference type="PANTHER" id="PTHR23092:SF15">
    <property type="entry name" value="INACTIVE NON-CANONICAL POLY(A) RNA POLYMERASE PROTEIN TRF4-2-RELATED"/>
    <property type="match status" value="1"/>
</dbReference>
<feature type="domain" description="Poly(A) RNA polymerase mitochondrial-like central palm" evidence="9">
    <location>
        <begin position="56"/>
        <end position="185"/>
    </location>
</feature>
<feature type="compositionally biased region" description="Polar residues" evidence="7">
    <location>
        <begin position="653"/>
        <end position="664"/>
    </location>
</feature>
<dbReference type="Gene3D" id="1.10.1410.10">
    <property type="match status" value="1"/>
</dbReference>
<evidence type="ECO:0000256" key="2">
    <source>
        <dbReference type="ARBA" id="ARBA00008593"/>
    </source>
</evidence>
<evidence type="ECO:0000256" key="6">
    <source>
        <dbReference type="ARBA" id="ARBA00022842"/>
    </source>
</evidence>
<proteinExistence type="inferred from homology"/>
<evidence type="ECO:0000256" key="3">
    <source>
        <dbReference type="ARBA" id="ARBA00012388"/>
    </source>
</evidence>
<dbReference type="Pfam" id="PF03828">
    <property type="entry name" value="PAP_assoc"/>
    <property type="match status" value="1"/>
</dbReference>
<dbReference type="EMBL" id="CAXLJL010000623">
    <property type="protein sequence ID" value="CAL5139679.1"/>
    <property type="molecule type" value="Genomic_DNA"/>
</dbReference>
<feature type="region of interest" description="Disordered" evidence="7">
    <location>
        <begin position="466"/>
        <end position="523"/>
    </location>
</feature>
<dbReference type="CDD" id="cd05402">
    <property type="entry name" value="NT_PAP_TUTase"/>
    <property type="match status" value="1"/>
</dbReference>
<dbReference type="GO" id="GO:1990817">
    <property type="term" value="F:poly(A) RNA polymerase activity"/>
    <property type="evidence" value="ECO:0007669"/>
    <property type="project" value="UniProtKB-EC"/>
</dbReference>
<dbReference type="InterPro" id="IPR043519">
    <property type="entry name" value="NT_sf"/>
</dbReference>
<feature type="region of interest" description="Disordered" evidence="7">
    <location>
        <begin position="600"/>
        <end position="679"/>
    </location>
</feature>
<evidence type="ECO:0000256" key="4">
    <source>
        <dbReference type="ARBA" id="ARBA00022679"/>
    </source>
</evidence>
<evidence type="ECO:0000313" key="10">
    <source>
        <dbReference type="EMBL" id="CAL5139679.1"/>
    </source>
</evidence>
<dbReference type="GO" id="GO:0005730">
    <property type="term" value="C:nucleolus"/>
    <property type="evidence" value="ECO:0007669"/>
    <property type="project" value="TreeGrafter"/>
</dbReference>
<feature type="compositionally biased region" description="Basic and acidic residues" evidence="7">
    <location>
        <begin position="513"/>
        <end position="523"/>
    </location>
</feature>
<reference evidence="10" key="1">
    <citation type="submission" date="2024-06" db="EMBL/GenBank/DDBJ databases">
        <authorList>
            <person name="Liu X."/>
            <person name="Lenzi L."/>
            <person name="Haldenby T S."/>
            <person name="Uol C."/>
        </authorList>
    </citation>
    <scope>NUCLEOTIDE SEQUENCE</scope>
</reference>
<dbReference type="InterPro" id="IPR054708">
    <property type="entry name" value="MTPAP-like_central"/>
</dbReference>
<dbReference type="FunFam" id="3.30.460.10:FF:000006">
    <property type="entry name" value="non-canonical poly(A) RNA polymerase PAPD5"/>
    <property type="match status" value="1"/>
</dbReference>
<comment type="cofactor">
    <cofactor evidence="1">
        <name>Mn(2+)</name>
        <dbReference type="ChEBI" id="CHEBI:29035"/>
    </cofactor>
</comment>
<keyword evidence="4" id="KW-0808">Transferase</keyword>
<comment type="caution">
    <text evidence="10">The sequence shown here is derived from an EMBL/GenBank/DDBJ whole genome shotgun (WGS) entry which is preliminary data.</text>
</comment>
<keyword evidence="5" id="KW-0479">Metal-binding</keyword>
<dbReference type="SUPFAM" id="SSF81301">
    <property type="entry name" value="Nucleotidyltransferase"/>
    <property type="match status" value="1"/>
</dbReference>
<dbReference type="InterPro" id="IPR045862">
    <property type="entry name" value="Trf4-like"/>
</dbReference>
<accession>A0AAV2TU01</accession>
<comment type="similarity">
    <text evidence="2">Belongs to the DNA polymerase type-B-like family.</text>
</comment>
<evidence type="ECO:0000259" key="9">
    <source>
        <dbReference type="Pfam" id="PF22600"/>
    </source>
</evidence>
<keyword evidence="6" id="KW-0460">Magnesium</keyword>
<dbReference type="GO" id="GO:0003729">
    <property type="term" value="F:mRNA binding"/>
    <property type="evidence" value="ECO:0007669"/>
    <property type="project" value="TreeGrafter"/>
</dbReference>
<evidence type="ECO:0000256" key="7">
    <source>
        <dbReference type="SAM" id="MobiDB-lite"/>
    </source>
</evidence>
<dbReference type="FunFam" id="1.10.1410.10:FF:000003">
    <property type="entry name" value="non-canonical poly(A) RNA polymerase PAPD7"/>
    <property type="match status" value="1"/>
</dbReference>
<feature type="region of interest" description="Disordered" evidence="7">
    <location>
        <begin position="575"/>
        <end position="594"/>
    </location>
</feature>
<feature type="compositionally biased region" description="Basic residues" evidence="7">
    <location>
        <begin position="667"/>
        <end position="679"/>
    </location>
</feature>
<dbReference type="Gene3D" id="3.30.460.10">
    <property type="entry name" value="Beta Polymerase, domain 2"/>
    <property type="match status" value="1"/>
</dbReference>
<dbReference type="Pfam" id="PF22600">
    <property type="entry name" value="MTPAP-like_central"/>
    <property type="match status" value="1"/>
</dbReference>
<dbReference type="GO" id="GO:0031499">
    <property type="term" value="C:TRAMP complex"/>
    <property type="evidence" value="ECO:0007669"/>
    <property type="project" value="TreeGrafter"/>
</dbReference>
<dbReference type="AlphaFoldDB" id="A0AAV2TU01"/>
<name>A0AAV2TU01_CALDB</name>
<dbReference type="GO" id="GO:0031123">
    <property type="term" value="P:RNA 3'-end processing"/>
    <property type="evidence" value="ECO:0007669"/>
    <property type="project" value="TreeGrafter"/>
</dbReference>
<sequence length="679" mass="75242">MNGTIVQGVNYHKHMDGQSLRLWYKRSTYPVGQEFDPQDIPWKPSDREYEVGVVGLHTEVKDFFNYIKPTLEEQYAREMVVSKIRDVVHGLWPDCQVDVFGSFKTGLYLPTSDIDMVIFGKWEALPLHTLEQALSKSGISSEIKVLDKATVPIVKMTDKETELRVDISFNMINSVRAAELIRVFMRTYPCLPHLVFVLKQFLLQRNLNEVWTGGLSSYALILMVVRFLQQTIPPNLAPDRVNLGTLLLEFFELYGRLFNYLNTAIRVTNGGQYVRKEVVQQNMEHGLRPSILCIEDPLCPGNDVGRRSYCALQVKQAFEYAYVVLSSAVLPQYHFIHGRTDVSILGRVIRISAKSLECRQRIRSYARRIHATLHPNAKTLDGDLDILAENVPVTPSSVPASGGWPSAGLPYFFAPGFSVLVPGPFSISALKPTLPAATTAQQNTVPWQAGTQPIIVQLPMIPTVQMAQSSETRGSQRPVHTDNSKADTPASNSDVSDDNRSPPLAVSSSGDEAASHKDQQCDGLEKPAECSALADELASLSTIMSGNNQHTSVEKEESLKNLHLQRTYQECKRRCLRPQSPATSNGNKDFGNHSASAVEEIGPKMGTDGPRTQSPTADLSALDAERSRKSLAKSRQQSNIPANGHDTHASSRFVKSTLASTGNVPFSHKRSVAGSRRFK</sequence>
<organism evidence="10 11">
    <name type="scientific">Calicophoron daubneyi</name>
    <name type="common">Rumen fluke</name>
    <name type="synonym">Paramphistomum daubneyi</name>
    <dbReference type="NCBI Taxonomy" id="300641"/>
    <lineage>
        <taxon>Eukaryota</taxon>
        <taxon>Metazoa</taxon>
        <taxon>Spiralia</taxon>
        <taxon>Lophotrochozoa</taxon>
        <taxon>Platyhelminthes</taxon>
        <taxon>Trematoda</taxon>
        <taxon>Digenea</taxon>
        <taxon>Plagiorchiida</taxon>
        <taxon>Pronocephalata</taxon>
        <taxon>Paramphistomoidea</taxon>
        <taxon>Paramphistomidae</taxon>
        <taxon>Calicophoron</taxon>
    </lineage>
</organism>
<gene>
    <name evidence="10" type="ORF">CDAUBV1_LOCUS14795</name>
</gene>
<protein>
    <recommendedName>
        <fullName evidence="3">polynucleotide adenylyltransferase</fullName>
        <ecNumber evidence="3">2.7.7.19</ecNumber>
    </recommendedName>
</protein>
<dbReference type="GO" id="GO:0046872">
    <property type="term" value="F:metal ion binding"/>
    <property type="evidence" value="ECO:0007669"/>
    <property type="project" value="UniProtKB-KW"/>
</dbReference>
<dbReference type="InterPro" id="IPR002058">
    <property type="entry name" value="PAP_assoc"/>
</dbReference>
<dbReference type="GO" id="GO:0043634">
    <property type="term" value="P:polyadenylation-dependent ncRNA catabolic process"/>
    <property type="evidence" value="ECO:0007669"/>
    <property type="project" value="TreeGrafter"/>
</dbReference>
<evidence type="ECO:0000256" key="5">
    <source>
        <dbReference type="ARBA" id="ARBA00022723"/>
    </source>
</evidence>
<evidence type="ECO:0000259" key="8">
    <source>
        <dbReference type="Pfam" id="PF03828"/>
    </source>
</evidence>
<dbReference type="PANTHER" id="PTHR23092">
    <property type="entry name" value="POLY(A) RNA POLYMERASE"/>
    <property type="match status" value="1"/>
</dbReference>
<evidence type="ECO:0000313" key="11">
    <source>
        <dbReference type="Proteomes" id="UP001497525"/>
    </source>
</evidence>
<dbReference type="EC" id="2.7.7.19" evidence="3"/>
<evidence type="ECO:0000256" key="1">
    <source>
        <dbReference type="ARBA" id="ARBA00001936"/>
    </source>
</evidence>
<feature type="compositionally biased region" description="Polar residues" evidence="7">
    <location>
        <begin position="466"/>
        <end position="475"/>
    </location>
</feature>